<feature type="transmembrane region" description="Helical" evidence="1">
    <location>
        <begin position="76"/>
        <end position="95"/>
    </location>
</feature>
<feature type="transmembrane region" description="Helical" evidence="1">
    <location>
        <begin position="16"/>
        <end position="36"/>
    </location>
</feature>
<organism evidence="2 3">
    <name type="scientific">bacterium (Candidatus Blackallbacteria) CG17_big_fil_post_rev_8_21_14_2_50_48_46</name>
    <dbReference type="NCBI Taxonomy" id="2014261"/>
    <lineage>
        <taxon>Bacteria</taxon>
        <taxon>Candidatus Blackallbacteria</taxon>
    </lineage>
</organism>
<feature type="transmembrane region" description="Helical" evidence="1">
    <location>
        <begin position="42"/>
        <end position="64"/>
    </location>
</feature>
<dbReference type="InterPro" id="IPR009793">
    <property type="entry name" value="DUF1361"/>
</dbReference>
<proteinExistence type="predicted"/>
<reference evidence="2 3" key="1">
    <citation type="submission" date="2017-09" db="EMBL/GenBank/DDBJ databases">
        <title>Depth-based differentiation of microbial function through sediment-hosted aquifers and enrichment of novel symbionts in the deep terrestrial subsurface.</title>
        <authorList>
            <person name="Probst A.J."/>
            <person name="Ladd B."/>
            <person name="Jarett J.K."/>
            <person name="Geller-Mcgrath D.E."/>
            <person name="Sieber C.M."/>
            <person name="Emerson J.B."/>
            <person name="Anantharaman K."/>
            <person name="Thomas B.C."/>
            <person name="Malmstrom R."/>
            <person name="Stieglmeier M."/>
            <person name="Klingl A."/>
            <person name="Woyke T."/>
            <person name="Ryan C.M."/>
            <person name="Banfield J.F."/>
        </authorList>
    </citation>
    <scope>NUCLEOTIDE SEQUENCE [LARGE SCALE GENOMIC DNA]</scope>
    <source>
        <strain evidence="2">CG17_big_fil_post_rev_8_21_14_2_50_48_46</strain>
    </source>
</reference>
<protein>
    <submittedName>
        <fullName evidence="2">DUF1361 domain-containing protein</fullName>
    </submittedName>
</protein>
<name>A0A2M7G0W8_9BACT</name>
<dbReference type="Pfam" id="PF07099">
    <property type="entry name" value="DUF1361"/>
    <property type="match status" value="1"/>
</dbReference>
<keyword evidence="1" id="KW-0812">Transmembrane</keyword>
<gene>
    <name evidence="2" type="ORF">COW36_17825</name>
</gene>
<dbReference type="Proteomes" id="UP000231019">
    <property type="component" value="Unassembled WGS sequence"/>
</dbReference>
<comment type="caution">
    <text evidence="2">The sequence shown here is derived from an EMBL/GenBank/DDBJ whole genome shotgun (WGS) entry which is preliminary data.</text>
</comment>
<keyword evidence="1" id="KW-1133">Transmembrane helix</keyword>
<evidence type="ECO:0000313" key="3">
    <source>
        <dbReference type="Proteomes" id="UP000231019"/>
    </source>
</evidence>
<evidence type="ECO:0000313" key="2">
    <source>
        <dbReference type="EMBL" id="PIW15276.1"/>
    </source>
</evidence>
<keyword evidence="1" id="KW-0472">Membrane</keyword>
<feature type="transmembrane region" description="Helical" evidence="1">
    <location>
        <begin position="107"/>
        <end position="132"/>
    </location>
</feature>
<accession>A0A2M7G0W8</accession>
<dbReference type="EMBL" id="PFFQ01000053">
    <property type="protein sequence ID" value="PIW15276.1"/>
    <property type="molecule type" value="Genomic_DNA"/>
</dbReference>
<evidence type="ECO:0000256" key="1">
    <source>
        <dbReference type="SAM" id="Phobius"/>
    </source>
</evidence>
<sequence>MSEPSSLTITQKLRPGLLLPFSLLGLFSVALLFFRIRYTGTPYFSFLVWNLFLALIPLAVSTIFRLGENRFQGLPWLVAGLALWLPFFPNAPYIITDLIHLRYRMNMPVWFDALLILSFALCGLLAGFLSLWDFEQAIARRWGAWAGVGFSGLTLFLAGVGIYLGRFLRWNSWDLLHHPRAVLTDTLQPFFQPGAFLPVLGVIGFIFMFQACVYLCFRQMLRLPHETI</sequence>
<feature type="transmembrane region" description="Helical" evidence="1">
    <location>
        <begin position="195"/>
        <end position="217"/>
    </location>
</feature>
<feature type="transmembrane region" description="Helical" evidence="1">
    <location>
        <begin position="144"/>
        <end position="165"/>
    </location>
</feature>
<dbReference type="AlphaFoldDB" id="A0A2M7G0W8"/>